<name>A0A4Z2IJU1_9TELE</name>
<keyword evidence="2" id="KW-1185">Reference proteome</keyword>
<reference evidence="1 2" key="1">
    <citation type="submission" date="2019-03" db="EMBL/GenBank/DDBJ databases">
        <title>First draft genome of Liparis tanakae, snailfish: a comprehensive survey of snailfish specific genes.</title>
        <authorList>
            <person name="Kim W."/>
            <person name="Song I."/>
            <person name="Jeong J.-H."/>
            <person name="Kim D."/>
            <person name="Kim S."/>
            <person name="Ryu S."/>
            <person name="Song J.Y."/>
            <person name="Lee S.K."/>
        </authorList>
    </citation>
    <scope>NUCLEOTIDE SEQUENCE [LARGE SCALE GENOMIC DNA]</scope>
    <source>
        <tissue evidence="1">Muscle</tissue>
    </source>
</reference>
<proteinExistence type="predicted"/>
<protein>
    <submittedName>
        <fullName evidence="1">Uncharacterized protein</fullName>
    </submittedName>
</protein>
<organism evidence="1 2">
    <name type="scientific">Liparis tanakae</name>
    <name type="common">Tanaka's snailfish</name>
    <dbReference type="NCBI Taxonomy" id="230148"/>
    <lineage>
        <taxon>Eukaryota</taxon>
        <taxon>Metazoa</taxon>
        <taxon>Chordata</taxon>
        <taxon>Craniata</taxon>
        <taxon>Vertebrata</taxon>
        <taxon>Euteleostomi</taxon>
        <taxon>Actinopterygii</taxon>
        <taxon>Neopterygii</taxon>
        <taxon>Teleostei</taxon>
        <taxon>Neoteleostei</taxon>
        <taxon>Acanthomorphata</taxon>
        <taxon>Eupercaria</taxon>
        <taxon>Perciformes</taxon>
        <taxon>Cottioidei</taxon>
        <taxon>Cottales</taxon>
        <taxon>Liparidae</taxon>
        <taxon>Liparis</taxon>
    </lineage>
</organism>
<evidence type="ECO:0000313" key="1">
    <source>
        <dbReference type="EMBL" id="TNN78136.1"/>
    </source>
</evidence>
<dbReference type="Proteomes" id="UP000314294">
    <property type="component" value="Unassembled WGS sequence"/>
</dbReference>
<accession>A0A4Z2IJU1</accession>
<evidence type="ECO:0000313" key="2">
    <source>
        <dbReference type="Proteomes" id="UP000314294"/>
    </source>
</evidence>
<gene>
    <name evidence="1" type="ORF">EYF80_011641</name>
</gene>
<sequence length="65" mass="7268">MKKQKAIVDNKANMDRCVADDEDDHVGCDEADDAVPFLRLLHLYQNTDDATGTEDNDGQWSDVAQ</sequence>
<comment type="caution">
    <text evidence="1">The sequence shown here is derived from an EMBL/GenBank/DDBJ whole genome shotgun (WGS) entry which is preliminary data.</text>
</comment>
<dbReference type="AlphaFoldDB" id="A0A4Z2IJU1"/>
<dbReference type="EMBL" id="SRLO01000076">
    <property type="protein sequence ID" value="TNN78136.1"/>
    <property type="molecule type" value="Genomic_DNA"/>
</dbReference>